<evidence type="ECO:0000313" key="2">
    <source>
        <dbReference type="Proteomes" id="UP000017984"/>
    </source>
</evidence>
<keyword evidence="2" id="KW-1185">Reference proteome</keyword>
<comment type="caution">
    <text evidence="1">The sequence shown here is derived from an EMBL/GenBank/DDBJ whole genome shotgun (WGS) entry which is preliminary data.</text>
</comment>
<evidence type="ECO:0000313" key="1">
    <source>
        <dbReference type="EMBL" id="EST18664.1"/>
    </source>
</evidence>
<protein>
    <submittedName>
        <fullName evidence="1">Uncharacterized protein</fullName>
    </submittedName>
</protein>
<dbReference type="HOGENOM" id="CLU_3333738_0_0_11"/>
<sequence length="38" mass="3850">MGAGAAATVDALALQADSRAAVTSVSTDRVRFTIITLE</sequence>
<dbReference type="AlphaFoldDB" id="V6JPB2"/>
<accession>V6JPB2</accession>
<proteinExistence type="predicted"/>
<organism evidence="1 2">
    <name type="scientific">Streptomyces roseochromogenus subsp. oscitans DS 12.976</name>
    <dbReference type="NCBI Taxonomy" id="1352936"/>
    <lineage>
        <taxon>Bacteria</taxon>
        <taxon>Bacillati</taxon>
        <taxon>Actinomycetota</taxon>
        <taxon>Actinomycetes</taxon>
        <taxon>Kitasatosporales</taxon>
        <taxon>Streptomycetaceae</taxon>
        <taxon>Streptomyces</taxon>
    </lineage>
</organism>
<dbReference type="EMBL" id="AWQX01000390">
    <property type="protein sequence ID" value="EST18664.1"/>
    <property type="molecule type" value="Genomic_DNA"/>
</dbReference>
<dbReference type="Proteomes" id="UP000017984">
    <property type="component" value="Chromosome"/>
</dbReference>
<name>V6JPB2_STRRC</name>
<gene>
    <name evidence="1" type="ORF">M878_44650</name>
</gene>
<reference evidence="1 2" key="1">
    <citation type="journal article" date="2014" name="Genome Announc.">
        <title>Draft Genome Sequence of Streptomyces roseochromogenes subsp. oscitans DS 12.976, Producer of the Aminocoumarin Antibiotic Clorobiocin.</title>
        <authorList>
            <person name="Ruckert C."/>
            <person name="Kalinowski J."/>
            <person name="Heide L."/>
            <person name="Apel A.K."/>
        </authorList>
    </citation>
    <scope>NUCLEOTIDE SEQUENCE [LARGE SCALE GENOMIC DNA]</scope>
    <source>
        <strain evidence="1 2">DS 12.976</strain>
    </source>
</reference>